<feature type="region of interest" description="Disordered" evidence="1">
    <location>
        <begin position="182"/>
        <end position="267"/>
    </location>
</feature>
<feature type="transmembrane region" description="Helical" evidence="2">
    <location>
        <begin position="1460"/>
        <end position="1484"/>
    </location>
</feature>
<reference evidence="4" key="1">
    <citation type="journal article" date="2013" name="Nature">
        <title>Pan genome of the phytoplankton Emiliania underpins its global distribution.</title>
        <authorList>
            <person name="Read B.A."/>
            <person name="Kegel J."/>
            <person name="Klute M.J."/>
            <person name="Kuo A."/>
            <person name="Lefebvre S.C."/>
            <person name="Maumus F."/>
            <person name="Mayer C."/>
            <person name="Miller J."/>
            <person name="Monier A."/>
            <person name="Salamov A."/>
            <person name="Young J."/>
            <person name="Aguilar M."/>
            <person name="Claverie J.M."/>
            <person name="Frickenhaus S."/>
            <person name="Gonzalez K."/>
            <person name="Herman E.K."/>
            <person name="Lin Y.C."/>
            <person name="Napier J."/>
            <person name="Ogata H."/>
            <person name="Sarno A.F."/>
            <person name="Shmutz J."/>
            <person name="Schroeder D."/>
            <person name="de Vargas C."/>
            <person name="Verret F."/>
            <person name="von Dassow P."/>
            <person name="Valentin K."/>
            <person name="Van de Peer Y."/>
            <person name="Wheeler G."/>
            <person name="Dacks J.B."/>
            <person name="Delwiche C.F."/>
            <person name="Dyhrman S.T."/>
            <person name="Glockner G."/>
            <person name="John U."/>
            <person name="Richards T."/>
            <person name="Worden A.Z."/>
            <person name="Zhang X."/>
            <person name="Grigoriev I.V."/>
            <person name="Allen A.E."/>
            <person name="Bidle K."/>
            <person name="Borodovsky M."/>
            <person name="Bowler C."/>
            <person name="Brownlee C."/>
            <person name="Cock J.M."/>
            <person name="Elias M."/>
            <person name="Gladyshev V.N."/>
            <person name="Groth M."/>
            <person name="Guda C."/>
            <person name="Hadaegh A."/>
            <person name="Iglesias-Rodriguez M.D."/>
            <person name="Jenkins J."/>
            <person name="Jones B.M."/>
            <person name="Lawson T."/>
            <person name="Leese F."/>
            <person name="Lindquist E."/>
            <person name="Lobanov A."/>
            <person name="Lomsadze A."/>
            <person name="Malik S.B."/>
            <person name="Marsh M.E."/>
            <person name="Mackinder L."/>
            <person name="Mock T."/>
            <person name="Mueller-Roeber B."/>
            <person name="Pagarete A."/>
            <person name="Parker M."/>
            <person name="Probert I."/>
            <person name="Quesneville H."/>
            <person name="Raines C."/>
            <person name="Rensing S.A."/>
            <person name="Riano-Pachon D.M."/>
            <person name="Richier S."/>
            <person name="Rokitta S."/>
            <person name="Shiraiwa Y."/>
            <person name="Soanes D.M."/>
            <person name="van der Giezen M."/>
            <person name="Wahlund T.M."/>
            <person name="Williams B."/>
            <person name="Wilson W."/>
            <person name="Wolfe G."/>
            <person name="Wurch L.L."/>
        </authorList>
    </citation>
    <scope>NUCLEOTIDE SEQUENCE</scope>
</reference>
<dbReference type="InterPro" id="IPR011050">
    <property type="entry name" value="Pectin_lyase_fold/virulence"/>
</dbReference>
<evidence type="ECO:0008006" key="5">
    <source>
        <dbReference type="Google" id="ProtNLM"/>
    </source>
</evidence>
<dbReference type="HOGENOM" id="CLU_001109_0_0_1"/>
<reference evidence="3" key="2">
    <citation type="submission" date="2024-10" db="UniProtKB">
        <authorList>
            <consortium name="EnsemblProtists"/>
        </authorList>
    </citation>
    <scope>IDENTIFICATION</scope>
</reference>
<dbReference type="Proteomes" id="UP000013827">
    <property type="component" value="Unassembled WGS sequence"/>
</dbReference>
<evidence type="ECO:0000256" key="1">
    <source>
        <dbReference type="SAM" id="MobiDB-lite"/>
    </source>
</evidence>
<protein>
    <recommendedName>
        <fullName evidence="5">TIR domain-containing protein</fullName>
    </recommendedName>
</protein>
<dbReference type="KEGG" id="ehx:EMIHUDRAFT_466071"/>
<accession>A0A0D3I1I9</accession>
<feature type="compositionally biased region" description="Polar residues" evidence="1">
    <location>
        <begin position="309"/>
        <end position="318"/>
    </location>
</feature>
<feature type="region of interest" description="Disordered" evidence="1">
    <location>
        <begin position="649"/>
        <end position="674"/>
    </location>
</feature>
<feature type="transmembrane region" description="Helical" evidence="2">
    <location>
        <begin position="1308"/>
        <end position="1332"/>
    </location>
</feature>
<evidence type="ECO:0000256" key="2">
    <source>
        <dbReference type="SAM" id="Phobius"/>
    </source>
</evidence>
<dbReference type="Gene3D" id="2.160.20.20">
    <property type="match status" value="1"/>
</dbReference>
<feature type="transmembrane region" description="Helical" evidence="2">
    <location>
        <begin position="1385"/>
        <end position="1405"/>
    </location>
</feature>
<evidence type="ECO:0000313" key="3">
    <source>
        <dbReference type="EnsemblProtists" id="EOD05124"/>
    </source>
</evidence>
<dbReference type="InterPro" id="IPR012332">
    <property type="entry name" value="Autotransporter_pectin_lyase_C"/>
</dbReference>
<feature type="compositionally biased region" description="Basic residues" evidence="1">
    <location>
        <begin position="251"/>
        <end position="261"/>
    </location>
</feature>
<name>A0A0D3I1I9_EMIH1</name>
<dbReference type="GeneID" id="17251283"/>
<dbReference type="RefSeq" id="XP_005757553.1">
    <property type="nucleotide sequence ID" value="XM_005757496.1"/>
</dbReference>
<dbReference type="PaxDb" id="2903-EOD05124"/>
<keyword evidence="4" id="KW-1185">Reference proteome</keyword>
<keyword evidence="2" id="KW-0812">Transmembrane</keyword>
<dbReference type="PANTHER" id="PTHR11319:SF35">
    <property type="entry name" value="OUTER MEMBRANE PROTEIN PMPC-RELATED"/>
    <property type="match status" value="1"/>
</dbReference>
<keyword evidence="2" id="KW-0472">Membrane</keyword>
<feature type="region of interest" description="Disordered" evidence="1">
    <location>
        <begin position="481"/>
        <end position="502"/>
    </location>
</feature>
<dbReference type="eggNOG" id="ENOG502QSG1">
    <property type="taxonomic scope" value="Eukaryota"/>
</dbReference>
<dbReference type="PANTHER" id="PTHR11319">
    <property type="entry name" value="G PROTEIN-COUPLED RECEPTOR-RELATED"/>
    <property type="match status" value="1"/>
</dbReference>
<sequence>MQGDTELGEANAYIAKFINMPRRRLRSCRRVPPGGVSVRIAPPGHHEGVGTAEVNNDVLTRVAEASLQRAELKTSYLIPARVYAQYVVNRRPVEGQKESRYQRYYGLIPPSTPTACRTAAAIEEELIRPPMLDKLKLEFVPADALAKDIPVAESGAEASLKEVPKKDLTAFAKAVSAAHEPSAFADWTTPSNPRRNNGREGEAKESPEEKLATAGDADRTVSAKESPGVKLATAPIASHASGISGWTNPSKLRRKKARKGSSARVGRVENVSRVGGKNRFGALLGMNGNEDVGGGGKVAHKARPPRGSTPPTTDSGMVETTTVPTLDSSVSASGRFSWPKLCPSYNLLRLFSILALICLGAAFAHSSYFATAALLSSQRYDSPWPTSPLATVAKPFTPASPNGFCEVGGIDTSSFVAIVSSDSAPANHPVRAHSRVLVSAPRKLVTNSPRAVQGGRHEGRLWEALLMDEIDEAVGEDIDEKQPAEADLETVPASRNSMERKGEPEIDLVGPVYSNRTGIIARGRDTVLPVNDTSPELRPADAGKPGMLEVRKPVETGLGAPVASMLAGGEWRANDGLTDASRVPTKDLFLQRCQAIEPLLAATLEGPAWPAEVRAAQSSDSNAVESDIISVSSVCADWQPRCAAPAWHVEPRHALTDERSKTDKPPTGPPADERSIELPSPFHFPFTGGTSSSAPGRARQRGQLLAALFLLLGACGGLLRQWMWPPRYGAALLRRTNSGGRLVRGCRTGSRRGAWLILAALLPLACAPSVRTSGSGDFQVTVGGGSYPSEVSWTLTCSGALIGSGGAPYSGTLSAPPGECTLDMNDSFGNGWTGNEWKGAGYTFTLDSGSSGNETFILAPFPPSSPPPPPLPPLSPLAPGFVAAQSEAELRSLYGGVVYARDSGAVSISGSTVSGCSAGWEGGVVRVDNSGAVSIIDSDVSGCSASFYGGVVYASASGAVSISGSAVTGCSASYLGGVVYALQNSGAVSISSSNVTSCSAGYEGGVVYAIVSGAVSLIGSNMSSCSASYNGGVVYASASGAVSIIGSTVTGCSAYEGGVVFASNSESLFIAGVDFINNRAGATGSGSVLDLTYIEQTAISNASFAGNDGITIQTDIYSEIDWDCRLGRWMPTKGAFFGDFSAPQCNLCPAGYFGNTSGLFNSSCSGHTVLSSTYSARLPDKYTGWTDNLANVISVDWSGFFLPEQCLGYGMRLLAIALSPVALIALLMIAGISLRLYRWRAAPAPRERPWYAEAALGLLDLTPAGLVLVFCFAYTTSPPGEELEQVSYMRQDASVECGSDDHGPITTLATGFIVLWPAGSLVLFTSLLAACYKPLQAKTPNALTRATAFLHREYEKTWYWWEAVELARKLVLTGFVLLIPEERAFVRLVVATLICSCYAVALAVVRPYKRVEDNVLAVATSLVLLLLFLGTNWSTTFLGIQERYQGADPADVLGFRSLNVIVDSMIILVAVVLAFFLVGAIAAARRVAKIPTIRLVSTKQPPELSIVMGLTWHLFNSHIWSTGQDAVKVIKGELEQLLPDIKVDDLKDIGALEEYIQSSQVILFFLSQGYFRSKARLFLPPRLYRTLAPRTAASPAPQNCLREVRSSLEKDKPLVLVQEADPEKGGGTLQALRDECPEDLQPAIFDNDWPLTIWYRIGEFQLISLKIIAEAPPATTSSAVLLCSPNFLDRTSLPLCVSGELESQSLAFSKPCTLWASPANAGSLALADEIAAAFAPDRETAGLTICTSDDRPASATHLLLYLNEDSFVSDERLAEQVKQARQDRLKIVMAHENDPALGGCQFSRFFEVTPQELIAGGLYKDLAKSCFPGHHRKARARARPSLTHSELSPASSVSLVLLAKSLGATPARSRAGLLASGSVVEGSTSLAKRSLGGLSRVFAKMSSRSSAEARDVSGGEASSVQQQV</sequence>
<feature type="transmembrane region" description="Helical" evidence="2">
    <location>
        <begin position="1213"/>
        <end position="1234"/>
    </location>
</feature>
<keyword evidence="2" id="KW-1133">Transmembrane helix</keyword>
<feature type="compositionally biased region" description="Basic and acidic residues" evidence="1">
    <location>
        <begin position="649"/>
        <end position="664"/>
    </location>
</feature>
<proteinExistence type="predicted"/>
<organism evidence="3 4">
    <name type="scientific">Emiliania huxleyi (strain CCMP1516)</name>
    <dbReference type="NCBI Taxonomy" id="280463"/>
    <lineage>
        <taxon>Eukaryota</taxon>
        <taxon>Haptista</taxon>
        <taxon>Haptophyta</taxon>
        <taxon>Prymnesiophyceae</taxon>
        <taxon>Isochrysidales</taxon>
        <taxon>Noelaerhabdaceae</taxon>
        <taxon>Emiliania</taxon>
    </lineage>
</organism>
<feature type="compositionally biased region" description="Basic and acidic residues" evidence="1">
    <location>
        <begin position="197"/>
        <end position="222"/>
    </location>
</feature>
<feature type="region of interest" description="Disordered" evidence="1">
    <location>
        <begin position="1902"/>
        <end position="1924"/>
    </location>
</feature>
<feature type="transmembrane region" description="Helical" evidence="2">
    <location>
        <begin position="1255"/>
        <end position="1275"/>
    </location>
</feature>
<feature type="transmembrane region" description="Helical" evidence="2">
    <location>
        <begin position="1417"/>
        <end position="1440"/>
    </location>
</feature>
<dbReference type="SUPFAM" id="SSF51126">
    <property type="entry name" value="Pectin lyase-like"/>
    <property type="match status" value="1"/>
</dbReference>
<feature type="region of interest" description="Disordered" evidence="1">
    <location>
        <begin position="294"/>
        <end position="318"/>
    </location>
</feature>
<evidence type="ECO:0000313" key="4">
    <source>
        <dbReference type="Proteomes" id="UP000013827"/>
    </source>
</evidence>
<dbReference type="EnsemblProtists" id="EOD05124">
    <property type="protein sequence ID" value="EOD05124"/>
    <property type="gene ID" value="EMIHUDRAFT_466071"/>
</dbReference>